<protein>
    <submittedName>
        <fullName evidence="1">Uncharacterized protein</fullName>
    </submittedName>
</protein>
<evidence type="ECO:0000313" key="1">
    <source>
        <dbReference type="EMBL" id="AKF06485.1"/>
    </source>
</evidence>
<gene>
    <name evidence="1" type="ORF">DB32_003634</name>
</gene>
<dbReference type="RefSeq" id="WP_053233651.1">
    <property type="nucleotide sequence ID" value="NZ_CP011125.1"/>
</dbReference>
<accession>A0A0F6YI14</accession>
<dbReference type="AlphaFoldDB" id="A0A0F6YI14"/>
<name>A0A0F6YI14_9BACT</name>
<sequence>MSPESIVERVVARLPEAEIARAQAEFHALTGPFAPGEPFYEERVRAFLDWLVIERHEGAALRAFAPSLAPAEQPLARAMLASMRSLFRVTDQRGDDGPIVECLLHGARFVVRGDELPGSRLTAGDVLDGRAIGLGGRVMLAPGPVFHPREAHEALASLLETARAAGRCDGTLLDPLLRMRMRLDRFESIRAKHIYRFDALDRTEILTAPWAADASG</sequence>
<organism evidence="1 2">
    <name type="scientific">Sandaracinus amylolyticus</name>
    <dbReference type="NCBI Taxonomy" id="927083"/>
    <lineage>
        <taxon>Bacteria</taxon>
        <taxon>Pseudomonadati</taxon>
        <taxon>Myxococcota</taxon>
        <taxon>Polyangia</taxon>
        <taxon>Polyangiales</taxon>
        <taxon>Sandaracinaceae</taxon>
        <taxon>Sandaracinus</taxon>
    </lineage>
</organism>
<dbReference type="KEGG" id="samy:DB32_003634"/>
<dbReference type="EMBL" id="CP011125">
    <property type="protein sequence ID" value="AKF06485.1"/>
    <property type="molecule type" value="Genomic_DNA"/>
</dbReference>
<proteinExistence type="predicted"/>
<keyword evidence="2" id="KW-1185">Reference proteome</keyword>
<dbReference type="Proteomes" id="UP000034883">
    <property type="component" value="Chromosome"/>
</dbReference>
<reference evidence="1 2" key="1">
    <citation type="submission" date="2015-03" db="EMBL/GenBank/DDBJ databases">
        <title>Genome assembly of Sandaracinus amylolyticus DSM 53668.</title>
        <authorList>
            <person name="Sharma G."/>
            <person name="Subramanian S."/>
        </authorList>
    </citation>
    <scope>NUCLEOTIDE SEQUENCE [LARGE SCALE GENOMIC DNA]</scope>
    <source>
        <strain evidence="1 2">DSM 53668</strain>
    </source>
</reference>
<evidence type="ECO:0000313" key="2">
    <source>
        <dbReference type="Proteomes" id="UP000034883"/>
    </source>
</evidence>
<dbReference type="STRING" id="927083.DB32_003634"/>